<feature type="repeat" description="ANK" evidence="3">
    <location>
        <begin position="113"/>
        <end position="145"/>
    </location>
</feature>
<evidence type="ECO:0000256" key="2">
    <source>
        <dbReference type="ARBA" id="ARBA00023043"/>
    </source>
</evidence>
<dbReference type="PANTHER" id="PTHR24198">
    <property type="entry name" value="ANKYRIN REPEAT AND PROTEIN KINASE DOMAIN-CONTAINING PROTEIN"/>
    <property type="match status" value="1"/>
</dbReference>
<reference evidence="4" key="1">
    <citation type="submission" date="2018-11" db="EMBL/GenBank/DDBJ databases">
        <authorList>
            <person name="Alioto T."/>
            <person name="Alioto T."/>
        </authorList>
    </citation>
    <scope>NUCLEOTIDE SEQUENCE</scope>
</reference>
<dbReference type="Pfam" id="PF12796">
    <property type="entry name" value="Ank_2"/>
    <property type="match status" value="1"/>
</dbReference>
<keyword evidence="1" id="KW-0677">Repeat</keyword>
<accession>A0A8B6FD42</accession>
<dbReference type="InterPro" id="IPR002110">
    <property type="entry name" value="Ankyrin_rpt"/>
</dbReference>
<name>A0A8B6FD42_MYTGA</name>
<dbReference type="EMBL" id="UYJE01006576">
    <property type="protein sequence ID" value="VDI47169.1"/>
    <property type="molecule type" value="Genomic_DNA"/>
</dbReference>
<dbReference type="PANTHER" id="PTHR24198:SF165">
    <property type="entry name" value="ANKYRIN REPEAT-CONTAINING PROTEIN-RELATED"/>
    <property type="match status" value="1"/>
</dbReference>
<evidence type="ECO:0000313" key="5">
    <source>
        <dbReference type="Proteomes" id="UP000596742"/>
    </source>
</evidence>
<proteinExistence type="predicted"/>
<evidence type="ECO:0000256" key="1">
    <source>
        <dbReference type="ARBA" id="ARBA00022737"/>
    </source>
</evidence>
<dbReference type="SUPFAM" id="SSF48403">
    <property type="entry name" value="Ankyrin repeat"/>
    <property type="match status" value="1"/>
</dbReference>
<sequence>NPNYEVYEKSMYCLTRNGLDINIEDVFGQNLLHQIMFSDKVQLKHVQYLLKKGMDFRKRDKMGSTVLHMIMSPPDDPIENTEDDELKSRDNEIIQIVKFLVNRGLNVNETNLQSLTPLHYAVQKGRNHLVEILLKLGADPTSKAKTGETSCHIASLQVKVQATLKSVFRLSVKVRICPKKNHITLSMCNIHMSV</sequence>
<keyword evidence="2 3" id="KW-0040">ANK repeat</keyword>
<keyword evidence="5" id="KW-1185">Reference proteome</keyword>
<feature type="non-terminal residue" evidence="4">
    <location>
        <position position="1"/>
    </location>
</feature>
<gene>
    <name evidence="4" type="ORF">MGAL_10B062558</name>
</gene>
<dbReference type="Proteomes" id="UP000596742">
    <property type="component" value="Unassembled WGS sequence"/>
</dbReference>
<dbReference type="SMART" id="SM00248">
    <property type="entry name" value="ANK"/>
    <property type="match status" value="2"/>
</dbReference>
<dbReference type="PROSITE" id="PS50297">
    <property type="entry name" value="ANK_REP_REGION"/>
    <property type="match status" value="1"/>
</dbReference>
<evidence type="ECO:0000313" key="4">
    <source>
        <dbReference type="EMBL" id="VDI47169.1"/>
    </source>
</evidence>
<dbReference type="PROSITE" id="PS50088">
    <property type="entry name" value="ANK_REPEAT"/>
    <property type="match status" value="1"/>
</dbReference>
<dbReference type="AlphaFoldDB" id="A0A8B6FD42"/>
<dbReference type="InterPro" id="IPR036770">
    <property type="entry name" value="Ankyrin_rpt-contain_sf"/>
</dbReference>
<protein>
    <submittedName>
        <fullName evidence="4">Uncharacterized protein</fullName>
    </submittedName>
</protein>
<dbReference type="Gene3D" id="1.25.40.20">
    <property type="entry name" value="Ankyrin repeat-containing domain"/>
    <property type="match status" value="2"/>
</dbReference>
<evidence type="ECO:0000256" key="3">
    <source>
        <dbReference type="PROSITE-ProRule" id="PRU00023"/>
    </source>
</evidence>
<dbReference type="OrthoDB" id="6113748at2759"/>
<organism evidence="4 5">
    <name type="scientific">Mytilus galloprovincialis</name>
    <name type="common">Mediterranean mussel</name>
    <dbReference type="NCBI Taxonomy" id="29158"/>
    <lineage>
        <taxon>Eukaryota</taxon>
        <taxon>Metazoa</taxon>
        <taxon>Spiralia</taxon>
        <taxon>Lophotrochozoa</taxon>
        <taxon>Mollusca</taxon>
        <taxon>Bivalvia</taxon>
        <taxon>Autobranchia</taxon>
        <taxon>Pteriomorphia</taxon>
        <taxon>Mytilida</taxon>
        <taxon>Mytiloidea</taxon>
        <taxon>Mytilidae</taxon>
        <taxon>Mytilinae</taxon>
        <taxon>Mytilus</taxon>
    </lineage>
</organism>
<comment type="caution">
    <text evidence="4">The sequence shown here is derived from an EMBL/GenBank/DDBJ whole genome shotgun (WGS) entry which is preliminary data.</text>
</comment>